<keyword evidence="4" id="KW-1185">Reference proteome</keyword>
<dbReference type="HOGENOM" id="CLU_085088_0_0_6"/>
<accession>Q1N4L7</accession>
<dbReference type="InterPro" id="IPR016866">
    <property type="entry name" value="UCP028069"/>
</dbReference>
<keyword evidence="1" id="KW-0175">Coiled coil</keyword>
<evidence type="ECO:0000313" key="3">
    <source>
        <dbReference type="EMBL" id="EAT13411.1"/>
    </source>
</evidence>
<feature type="chain" id="PRO_5004194832" description="TonB system biopolymer transport component" evidence="2">
    <location>
        <begin position="22"/>
        <end position="253"/>
    </location>
</feature>
<gene>
    <name evidence="3" type="ORF">RED65_01585</name>
</gene>
<feature type="coiled-coil region" evidence="1">
    <location>
        <begin position="32"/>
        <end position="101"/>
    </location>
</feature>
<comment type="caution">
    <text evidence="3">The sequence shown here is derived from an EMBL/GenBank/DDBJ whole genome shotgun (WGS) entry which is preliminary data.</text>
</comment>
<dbReference type="OrthoDB" id="5880116at2"/>
<organism evidence="3 4">
    <name type="scientific">Bermanella marisrubri</name>
    <dbReference type="NCBI Taxonomy" id="207949"/>
    <lineage>
        <taxon>Bacteria</taxon>
        <taxon>Pseudomonadati</taxon>
        <taxon>Pseudomonadota</taxon>
        <taxon>Gammaproteobacteria</taxon>
        <taxon>Oceanospirillales</taxon>
        <taxon>Oceanospirillaceae</taxon>
        <taxon>Bermanella</taxon>
    </lineage>
</organism>
<dbReference type="STRING" id="207949.RED65_01585"/>
<dbReference type="PIRSF" id="PIRSF028069">
    <property type="entry name" value="UCP028069"/>
    <property type="match status" value="1"/>
</dbReference>
<feature type="signal peptide" evidence="2">
    <location>
        <begin position="1"/>
        <end position="21"/>
    </location>
</feature>
<dbReference type="RefSeq" id="WP_007017795.1">
    <property type="nucleotide sequence ID" value="NZ_CH724114.1"/>
</dbReference>
<evidence type="ECO:0000256" key="2">
    <source>
        <dbReference type="SAM" id="SignalP"/>
    </source>
</evidence>
<reference evidence="3 4" key="1">
    <citation type="submission" date="2006-03" db="EMBL/GenBank/DDBJ databases">
        <authorList>
            <person name="Pinhassi J."/>
            <person name="Pedros-Alio C."/>
            <person name="Ferriera S."/>
            <person name="Johnson J."/>
            <person name="Kravitz S."/>
            <person name="Halpern A."/>
            <person name="Remington K."/>
            <person name="Beeson K."/>
            <person name="Tran B."/>
            <person name="Rogers Y.-H."/>
            <person name="Friedman R."/>
            <person name="Venter J.C."/>
        </authorList>
    </citation>
    <scope>NUCLEOTIDE SEQUENCE [LARGE SCALE GENOMIC DNA]</scope>
    <source>
        <strain evidence="3 4">RED65</strain>
    </source>
</reference>
<evidence type="ECO:0000313" key="4">
    <source>
        <dbReference type="Proteomes" id="UP000004263"/>
    </source>
</evidence>
<protein>
    <recommendedName>
        <fullName evidence="5">TonB system biopolymer transport component</fullName>
    </recommendedName>
</protein>
<evidence type="ECO:0000256" key="1">
    <source>
        <dbReference type="SAM" id="Coils"/>
    </source>
</evidence>
<proteinExistence type="predicted"/>
<dbReference type="Pfam" id="PF11932">
    <property type="entry name" value="DUF3450"/>
    <property type="match status" value="1"/>
</dbReference>
<dbReference type="EMBL" id="AAQH01000002">
    <property type="protein sequence ID" value="EAT13411.1"/>
    <property type="molecule type" value="Genomic_DNA"/>
</dbReference>
<evidence type="ECO:0008006" key="5">
    <source>
        <dbReference type="Google" id="ProtNLM"/>
    </source>
</evidence>
<keyword evidence="2" id="KW-0732">Signal</keyword>
<sequence length="253" mass="29290">MIHTRFVQAGCALLLSAQVFANDALNKSVDQVQAQQQKNAQSQAKIDRLHDQEREALQEFRSVNNEIDQLQVYNQQLREIIDNQNTQIASLSDQIKTIEKTQEGIMPLMQRMIDGLEQFVALDLPFLQMEREQRIANLRDLLVSADSTVSEKFRRVLEAYQIELEYGRTIEAYRAKNEEDITVDFLRLGRNALYQLDLNAENPKHWDNKQKAWVELSGEYARQIQKGIRIARQQSAPELLTLPLPKLEGVNRD</sequence>
<name>Q1N4L7_9GAMM</name>
<dbReference type="Proteomes" id="UP000004263">
    <property type="component" value="Unassembled WGS sequence"/>
</dbReference>
<dbReference type="AlphaFoldDB" id="Q1N4L7"/>